<feature type="transmembrane region" description="Helical" evidence="2">
    <location>
        <begin position="591"/>
        <end position="613"/>
    </location>
</feature>
<dbReference type="GO" id="GO:0005886">
    <property type="term" value="C:plasma membrane"/>
    <property type="evidence" value="ECO:0007669"/>
    <property type="project" value="TreeGrafter"/>
</dbReference>
<evidence type="ECO:0000256" key="1">
    <source>
        <dbReference type="SAM" id="MobiDB-lite"/>
    </source>
</evidence>
<feature type="compositionally biased region" description="Gly residues" evidence="1">
    <location>
        <begin position="468"/>
        <end position="514"/>
    </location>
</feature>
<feature type="transmembrane region" description="Helical" evidence="2">
    <location>
        <begin position="1019"/>
        <end position="1037"/>
    </location>
</feature>
<feature type="transmembrane region" description="Helical" evidence="2">
    <location>
        <begin position="1125"/>
        <end position="1149"/>
    </location>
</feature>
<proteinExistence type="predicted"/>
<dbReference type="AlphaFoldDB" id="A0AA96YEK2"/>
<feature type="transmembrane region" description="Helical" evidence="2">
    <location>
        <begin position="993"/>
        <end position="1012"/>
    </location>
</feature>
<keyword evidence="2" id="KW-0472">Membrane</keyword>
<dbReference type="Gene3D" id="1.20.1640.10">
    <property type="entry name" value="Multidrug efflux transporter AcrB transmembrane domain"/>
    <property type="match status" value="3"/>
</dbReference>
<dbReference type="SUPFAM" id="SSF82866">
    <property type="entry name" value="Multidrug efflux transporter AcrB transmembrane domain"/>
    <property type="match status" value="3"/>
</dbReference>
<dbReference type="SUPFAM" id="SSF82714">
    <property type="entry name" value="Multidrug efflux transporter AcrB TolC docking domain, DN and DC subdomains"/>
    <property type="match status" value="2"/>
</dbReference>
<dbReference type="PANTHER" id="PTHR32063:SF0">
    <property type="entry name" value="SWARMING MOTILITY PROTEIN SWRC"/>
    <property type="match status" value="1"/>
</dbReference>
<feature type="transmembrane region" description="Helical" evidence="2">
    <location>
        <begin position="404"/>
        <end position="429"/>
    </location>
</feature>
<feature type="transmembrane region" description="Helical" evidence="2">
    <location>
        <begin position="1043"/>
        <end position="1066"/>
    </location>
</feature>
<dbReference type="Gene3D" id="3.30.2090.10">
    <property type="entry name" value="Multidrug efflux transporter AcrB TolC docking domain, DN and DC subdomains"/>
    <property type="match status" value="2"/>
</dbReference>
<feature type="transmembrane region" description="Helical" evidence="2">
    <location>
        <begin position="12"/>
        <end position="31"/>
    </location>
</feature>
<accession>A0AA96YEK2</accession>
<dbReference type="Gene3D" id="3.30.70.1320">
    <property type="entry name" value="Multidrug efflux transporter AcrB pore domain like"/>
    <property type="match status" value="1"/>
</dbReference>
<organism evidence="3">
    <name type="scientific">Thermoleptolyngbya oregonensis NK1-22</name>
    <dbReference type="NCBI Taxonomy" id="2547457"/>
    <lineage>
        <taxon>Bacteria</taxon>
        <taxon>Bacillati</taxon>
        <taxon>Cyanobacteriota</taxon>
        <taxon>Cyanophyceae</taxon>
        <taxon>Oculatellales</taxon>
        <taxon>Oculatellaceae</taxon>
        <taxon>Thermoleptolyngbya</taxon>
    </lineage>
</organism>
<dbReference type="EMBL" id="CP053540">
    <property type="protein sequence ID" value="WOB45440.1"/>
    <property type="molecule type" value="Genomic_DNA"/>
</dbReference>
<dbReference type="GO" id="GO:0042910">
    <property type="term" value="F:xenobiotic transmembrane transporter activity"/>
    <property type="evidence" value="ECO:0007669"/>
    <property type="project" value="TreeGrafter"/>
</dbReference>
<dbReference type="PRINTS" id="PR00702">
    <property type="entry name" value="ACRIFLAVINRP"/>
</dbReference>
<dbReference type="PANTHER" id="PTHR32063">
    <property type="match status" value="1"/>
</dbReference>
<reference evidence="3" key="1">
    <citation type="submission" date="2020-05" db="EMBL/GenBank/DDBJ databases">
        <authorList>
            <person name="Zhu T."/>
            <person name="Keshari N."/>
            <person name="Lu X."/>
        </authorList>
    </citation>
    <scope>NUCLEOTIDE SEQUENCE</scope>
    <source>
        <strain evidence="3">NK1-22</strain>
    </source>
</reference>
<feature type="transmembrane region" description="Helical" evidence="2">
    <location>
        <begin position="562"/>
        <end position="585"/>
    </location>
</feature>
<dbReference type="Gene3D" id="3.30.70.1430">
    <property type="entry name" value="Multidrug efflux transporter AcrB pore domain"/>
    <property type="match status" value="2"/>
</dbReference>
<feature type="region of interest" description="Disordered" evidence="1">
    <location>
        <begin position="452"/>
        <end position="533"/>
    </location>
</feature>
<protein>
    <submittedName>
        <fullName evidence="3">MMPL family transporter</fullName>
    </submittedName>
</protein>
<dbReference type="Pfam" id="PF00873">
    <property type="entry name" value="ACR_tran"/>
    <property type="match status" value="2"/>
</dbReference>
<evidence type="ECO:0000313" key="3">
    <source>
        <dbReference type="EMBL" id="WOB45440.1"/>
    </source>
</evidence>
<gene>
    <name evidence="3" type="ORF">HNI00_21620</name>
</gene>
<feature type="transmembrane region" description="Helical" evidence="2">
    <location>
        <begin position="658"/>
        <end position="677"/>
    </location>
</feature>
<dbReference type="InterPro" id="IPR027463">
    <property type="entry name" value="AcrB_DN_DC_subdom"/>
</dbReference>
<dbReference type="RefSeq" id="WP_316789398.1">
    <property type="nucleotide sequence ID" value="NZ_CP053540.1"/>
</dbReference>
<evidence type="ECO:0000256" key="2">
    <source>
        <dbReference type="SAM" id="Phobius"/>
    </source>
</evidence>
<name>A0AA96YEK2_9CYAN</name>
<dbReference type="Gene3D" id="3.30.70.1440">
    <property type="entry name" value="Multidrug efflux transporter AcrB pore domain"/>
    <property type="match status" value="1"/>
</dbReference>
<feature type="transmembrane region" description="Helical" evidence="2">
    <location>
        <begin position="1094"/>
        <end position="1113"/>
    </location>
</feature>
<feature type="transmembrane region" description="Helical" evidence="2">
    <location>
        <begin position="352"/>
        <end position="371"/>
    </location>
</feature>
<dbReference type="InterPro" id="IPR001036">
    <property type="entry name" value="Acrflvin-R"/>
</dbReference>
<feature type="transmembrane region" description="Helical" evidence="2">
    <location>
        <begin position="378"/>
        <end position="398"/>
    </location>
</feature>
<dbReference type="SUPFAM" id="SSF82693">
    <property type="entry name" value="Multidrug efflux transporter AcrB pore domain, PN1, PN2, PC1 and PC2 subdomains"/>
    <property type="match status" value="3"/>
</dbReference>
<keyword evidence="2" id="KW-0812">Transmembrane</keyword>
<sequence length="1179" mass="125676">MTSLSTLSIRRHIGTLMLTLTAIVLGVFFLVRLPVDLLPSITYPRIGVRVDAPGVAPEVAVDEITRPLEQAFSATDGVQQIYSQTREGQVSVDLYFRPGGNIDRALNDATASFNRARSRLPNTIQEPRIFKFDPSQLPVYEFALTSDSLQSVDLRVFADEELARELSVVPGVASVDVSGGVREEVQVNVDINRLQALGVGLTDLLNALRGRNQDVSGGRLRGGEAEVLIRTVGRFQSAEELRNLSLPVNGASSASGGEASTSSFPEARRVYLRDVAQVVDGTEEQRIFVTLNGDPAVKVSIQKQPDANTVSVVEGVKQRLAELEQAGLFPTGMAVRTTLDESRFIRNSISNVAMSGLIGALLAAIAVLLFLGSLRQTLIIVFAIPLATLIAILLMGTFGLTLNVFSLGGLALGVGIVVDNSIVMLESIVQGVEAAKRRRAVNSIETAEYFATEDGEIPDESNSDGHDYGYGNGHGNGHGSSNGYGNGNGNGNGHGNGNGIGNSNGNGNGNGDGNGIHASRGHDYGPSSDAEYVTRGRTGKRVSATAFLLRQAELASQQLESALVASTTTNLVSVLPFLLIGGFFSLLFSQLILTISFAVAASLIVALTVVPMLTSRLLAVRWSSRVGDSAPLRAFRARLADATHTYVRGLSWVLRHRLVVIGLAIALFGGTSFWMAGQLPQEILPRINTGQARLNAQFAPGTTLEDNRRVMAAADQILLQQPEVEYLFSTAGGSLFGTNTNANPLRGSSTITLKRGTNVAEFTERMTAELNRLNLVGTRLRLSPESVRGLIVNNSPVRGADVDILLQGSDTRALQQAGREVLAALDSQARQARYRPDADQAQPEIQVRPDWERASQLGLSTEDIGDTIQTAITGSVPTQLQRGDRLVDIRVQLADNAIQRPAQLAQLPVFTSGRQLVRLADVARIEAGEAPGEIQRINQRQIVQIVGNLVDGANLSDAIAESDAILAGLTLPEGVSRLPSASAQSAQEVRSSLILLGGLAAFLVFVVMAVQYNSLVDPLVIMLTVPLALAGGIFGLFLTQTAIGATVIVGAVLLVGIVVNNAIILVELANQIREEQGLDHRSAMLQAAPQRLQPILMTTITTVLGMFPLALGIGEGSEFLRPLGIVVFSGLSLATLLTLFIIPSFYTLLHEVPWAKGATLGAKRLRQLSGSTRKQPLTK</sequence>
<keyword evidence="2" id="KW-1133">Transmembrane helix</keyword>
<feature type="compositionally biased region" description="Acidic residues" evidence="1">
    <location>
        <begin position="452"/>
        <end position="462"/>
    </location>
</feature>
<dbReference type="KEGG" id="tog:HNI00_21620"/>